<dbReference type="GO" id="GO:0007608">
    <property type="term" value="P:sensory perception of smell"/>
    <property type="evidence" value="ECO:0007669"/>
    <property type="project" value="UniProtKB-KW"/>
</dbReference>
<keyword evidence="3 8" id="KW-0812">Transmembrane</keyword>
<evidence type="ECO:0000313" key="10">
    <source>
        <dbReference type="EMBL" id="KFO29496.1"/>
    </source>
</evidence>
<dbReference type="PROSITE" id="PS50262">
    <property type="entry name" value="G_PROTEIN_RECEP_F1_2"/>
    <property type="match status" value="1"/>
</dbReference>
<feature type="transmembrane region" description="Helical" evidence="8">
    <location>
        <begin position="73"/>
        <end position="95"/>
    </location>
</feature>
<keyword evidence="2" id="KW-0716">Sensory transduction</keyword>
<keyword evidence="6 8" id="KW-0472">Membrane</keyword>
<feature type="transmembrane region" description="Helical" evidence="8">
    <location>
        <begin position="39"/>
        <end position="61"/>
    </location>
</feature>
<dbReference type="SUPFAM" id="SSF81321">
    <property type="entry name" value="Family A G protein-coupled receptor-like"/>
    <property type="match status" value="1"/>
</dbReference>
<evidence type="ECO:0000256" key="3">
    <source>
        <dbReference type="ARBA" id="ARBA00022692"/>
    </source>
</evidence>
<proteinExistence type="predicted"/>
<dbReference type="EMBL" id="KN122588">
    <property type="protein sequence ID" value="KFO29496.1"/>
    <property type="molecule type" value="Genomic_DNA"/>
</dbReference>
<feature type="transmembrane region" description="Helical" evidence="8">
    <location>
        <begin position="101"/>
        <end position="120"/>
    </location>
</feature>
<keyword evidence="5 8" id="KW-1133">Transmembrane helix</keyword>
<dbReference type="Proteomes" id="UP000028990">
    <property type="component" value="Unassembled WGS sequence"/>
</dbReference>
<evidence type="ECO:0000256" key="4">
    <source>
        <dbReference type="ARBA" id="ARBA00022725"/>
    </source>
</evidence>
<keyword evidence="7 10" id="KW-0675">Receptor</keyword>
<dbReference type="PANTHER" id="PTHR48018">
    <property type="entry name" value="OLFACTORY RECEPTOR"/>
    <property type="match status" value="1"/>
</dbReference>
<evidence type="ECO:0000256" key="1">
    <source>
        <dbReference type="ARBA" id="ARBA00004141"/>
    </source>
</evidence>
<evidence type="ECO:0000256" key="2">
    <source>
        <dbReference type="ARBA" id="ARBA00022606"/>
    </source>
</evidence>
<dbReference type="AlphaFoldDB" id="A0A091E329"/>
<dbReference type="InterPro" id="IPR017452">
    <property type="entry name" value="GPCR_Rhodpsn_7TM"/>
</dbReference>
<organism evidence="10 11">
    <name type="scientific">Fukomys damarensis</name>
    <name type="common">Damaraland mole rat</name>
    <name type="synonym">Cryptomys damarensis</name>
    <dbReference type="NCBI Taxonomy" id="885580"/>
    <lineage>
        <taxon>Eukaryota</taxon>
        <taxon>Metazoa</taxon>
        <taxon>Chordata</taxon>
        <taxon>Craniata</taxon>
        <taxon>Vertebrata</taxon>
        <taxon>Euteleostomi</taxon>
        <taxon>Mammalia</taxon>
        <taxon>Eutheria</taxon>
        <taxon>Euarchontoglires</taxon>
        <taxon>Glires</taxon>
        <taxon>Rodentia</taxon>
        <taxon>Hystricomorpha</taxon>
        <taxon>Bathyergidae</taxon>
        <taxon>Fukomys</taxon>
    </lineage>
</organism>
<evidence type="ECO:0000259" key="9">
    <source>
        <dbReference type="PROSITE" id="PS50262"/>
    </source>
</evidence>
<evidence type="ECO:0000256" key="5">
    <source>
        <dbReference type="ARBA" id="ARBA00022989"/>
    </source>
</evidence>
<reference evidence="10 11" key="1">
    <citation type="submission" date="2013-11" db="EMBL/GenBank/DDBJ databases">
        <title>The Damaraland mole rat (Fukomys damarensis) genome and evolution of African mole rats.</title>
        <authorList>
            <person name="Gladyshev V.N."/>
            <person name="Fang X."/>
        </authorList>
    </citation>
    <scope>NUCLEOTIDE SEQUENCE [LARGE SCALE GENOMIC DNA]</scope>
    <source>
        <tissue evidence="10">Liver</tissue>
    </source>
</reference>
<evidence type="ECO:0000313" key="11">
    <source>
        <dbReference type="Proteomes" id="UP000028990"/>
    </source>
</evidence>
<protein>
    <submittedName>
        <fullName evidence="10">Olfactory receptor 5T1</fullName>
    </submittedName>
</protein>
<sequence length="124" mass="14358">MAYDRYVAIYKPLLYTLSMMPRVYVPLIITSYVGGLYTLFSMEVITILIILISCGVILLAILRMCSANRKRKVFFYGSHLARVYMYHGMILLMYIRPSSSYVLEYDMVVSIFYTIVIPVLNPTI</sequence>
<gene>
    <name evidence="10" type="ORF">H920_09103</name>
</gene>
<evidence type="ECO:0000256" key="8">
    <source>
        <dbReference type="SAM" id="Phobius"/>
    </source>
</evidence>
<evidence type="ECO:0000256" key="7">
    <source>
        <dbReference type="ARBA" id="ARBA00023170"/>
    </source>
</evidence>
<keyword evidence="4" id="KW-0552">Olfaction</keyword>
<evidence type="ECO:0000256" key="6">
    <source>
        <dbReference type="ARBA" id="ARBA00023136"/>
    </source>
</evidence>
<name>A0A091E329_FUKDA</name>
<feature type="domain" description="G-protein coupled receptors family 1 profile" evidence="9">
    <location>
        <begin position="1"/>
        <end position="124"/>
    </location>
</feature>
<keyword evidence="11" id="KW-1185">Reference proteome</keyword>
<dbReference type="GO" id="GO:0016020">
    <property type="term" value="C:membrane"/>
    <property type="evidence" value="ECO:0007669"/>
    <property type="project" value="UniProtKB-SubCell"/>
</dbReference>
<feature type="transmembrane region" description="Helical" evidence="8">
    <location>
        <begin position="12"/>
        <end position="33"/>
    </location>
</feature>
<accession>A0A091E329</accession>
<comment type="subcellular location">
    <subcellularLocation>
        <location evidence="1">Membrane</location>
        <topology evidence="1">Multi-pass membrane protein</topology>
    </subcellularLocation>
</comment>